<keyword evidence="1" id="KW-0472">Membrane</keyword>
<keyword evidence="1" id="KW-0812">Transmembrane</keyword>
<accession>A0AAE5AE23</accession>
<sequence length="45" mass="4684">MAGEQISGSGWRQHIAAIVVVALFLTLMIGIGTWATLVAADTISI</sequence>
<evidence type="ECO:0000313" key="2">
    <source>
        <dbReference type="EMBL" id="MDV7292407.1"/>
    </source>
</evidence>
<dbReference type="Proteomes" id="UP001186041">
    <property type="component" value="Unassembled WGS sequence"/>
</dbReference>
<keyword evidence="1" id="KW-1133">Transmembrane helix</keyword>
<evidence type="ECO:0000313" key="3">
    <source>
        <dbReference type="Proteomes" id="UP001186041"/>
    </source>
</evidence>
<proteinExistence type="predicted"/>
<dbReference type="AlphaFoldDB" id="A0AAE5AE23"/>
<evidence type="ECO:0000256" key="1">
    <source>
        <dbReference type="SAM" id="Phobius"/>
    </source>
</evidence>
<dbReference type="EMBL" id="JAWLVV010000017">
    <property type="protein sequence ID" value="MDV7292407.1"/>
    <property type="molecule type" value="Genomic_DNA"/>
</dbReference>
<name>A0AAE5AE23_MYCFO</name>
<protein>
    <submittedName>
        <fullName evidence="2">Uncharacterized protein</fullName>
    </submittedName>
</protein>
<organism evidence="2 3">
    <name type="scientific">Mycolicibacterium fortuitum</name>
    <name type="common">Mycobacterium fortuitum</name>
    <dbReference type="NCBI Taxonomy" id="1766"/>
    <lineage>
        <taxon>Bacteria</taxon>
        <taxon>Bacillati</taxon>
        <taxon>Actinomycetota</taxon>
        <taxon>Actinomycetes</taxon>
        <taxon>Mycobacteriales</taxon>
        <taxon>Mycobacteriaceae</taxon>
        <taxon>Mycolicibacterium</taxon>
    </lineage>
</organism>
<reference evidence="2" key="1">
    <citation type="submission" date="2023-10" db="EMBL/GenBank/DDBJ databases">
        <title>Mycolicibacterium fortuitum clinical isolates causing pulmonary infections in humans.</title>
        <authorList>
            <person name="Mejia-Ponce P.M."/>
            <person name="Zenteno-Cuevas R."/>
            <person name="Licona-Cassani C."/>
        </authorList>
    </citation>
    <scope>NUCLEOTIDE SEQUENCE</scope>
    <source>
        <strain evidence="2">M8</strain>
    </source>
</reference>
<gene>
    <name evidence="2" type="ORF">R4485_19730</name>
</gene>
<comment type="caution">
    <text evidence="2">The sequence shown here is derived from an EMBL/GenBank/DDBJ whole genome shotgun (WGS) entry which is preliminary data.</text>
</comment>
<dbReference type="RefSeq" id="WP_165613848.1">
    <property type="nucleotide sequence ID" value="NZ_JACKTK010000005.1"/>
</dbReference>
<feature type="transmembrane region" description="Helical" evidence="1">
    <location>
        <begin position="15"/>
        <end position="40"/>
    </location>
</feature>